<feature type="active site" evidence="7">
    <location>
        <position position="270"/>
    </location>
</feature>
<dbReference type="EC" id="3.4.19.9" evidence="3 7"/>
<proteinExistence type="inferred from homology"/>
<dbReference type="EMBL" id="BQXS01011299">
    <property type="protein sequence ID" value="GKT36781.1"/>
    <property type="molecule type" value="Genomic_DNA"/>
</dbReference>
<evidence type="ECO:0000313" key="9">
    <source>
        <dbReference type="EMBL" id="GKT36781.1"/>
    </source>
</evidence>
<accession>A0ABQ5KXK9</accession>
<comment type="caution">
    <text evidence="9">The sequence shown here is derived from an EMBL/GenBank/DDBJ whole genome shotgun (WGS) entry which is preliminary data.</text>
</comment>
<comment type="subcellular location">
    <subcellularLocation>
        <location evidence="1">Secreted</location>
        <location evidence="1">Extracellular space</location>
    </subcellularLocation>
</comment>
<evidence type="ECO:0000256" key="8">
    <source>
        <dbReference type="SAM" id="SignalP"/>
    </source>
</evidence>
<evidence type="ECO:0000256" key="3">
    <source>
        <dbReference type="ARBA" id="ARBA00012886"/>
    </source>
</evidence>
<evidence type="ECO:0000256" key="4">
    <source>
        <dbReference type="ARBA" id="ARBA00022525"/>
    </source>
</evidence>
<dbReference type="PROSITE" id="PS51275">
    <property type="entry name" value="PEPTIDASE_C26_GGH"/>
    <property type="match status" value="1"/>
</dbReference>
<evidence type="ECO:0000256" key="5">
    <source>
        <dbReference type="ARBA" id="ARBA00022729"/>
    </source>
</evidence>
<organism evidence="9 10">
    <name type="scientific">Aduncisulcus paluster</name>
    <dbReference type="NCBI Taxonomy" id="2918883"/>
    <lineage>
        <taxon>Eukaryota</taxon>
        <taxon>Metamonada</taxon>
        <taxon>Carpediemonas-like organisms</taxon>
        <taxon>Aduncisulcus</taxon>
    </lineage>
</organism>
<evidence type="ECO:0000256" key="7">
    <source>
        <dbReference type="PROSITE-ProRule" id="PRU00607"/>
    </source>
</evidence>
<evidence type="ECO:0000313" key="10">
    <source>
        <dbReference type="Proteomes" id="UP001057375"/>
    </source>
</evidence>
<evidence type="ECO:0000256" key="2">
    <source>
        <dbReference type="ARBA" id="ARBA00011083"/>
    </source>
</evidence>
<keyword evidence="10" id="KW-1185">Reference proteome</keyword>
<evidence type="ECO:0000256" key="6">
    <source>
        <dbReference type="ARBA" id="ARBA00022801"/>
    </source>
</evidence>
<protein>
    <recommendedName>
        <fullName evidence="3 7">folate gamma-glutamyl hydrolase</fullName>
        <ecNumber evidence="3 7">3.4.19.9</ecNumber>
    </recommendedName>
</protein>
<gene>
    <name evidence="9" type="ORF">ADUPG1_009685</name>
</gene>
<keyword evidence="6 7" id="KW-0378">Hydrolase</keyword>
<evidence type="ECO:0000256" key="1">
    <source>
        <dbReference type="ARBA" id="ARBA00004239"/>
    </source>
</evidence>
<keyword evidence="4" id="KW-0964">Secreted</keyword>
<feature type="active site" description="Nucleophile" evidence="7">
    <location>
        <position position="153"/>
    </location>
</feature>
<dbReference type="InterPro" id="IPR011697">
    <property type="entry name" value="Peptidase_C26"/>
</dbReference>
<feature type="chain" id="PRO_5047126409" description="folate gamma-glutamyl hydrolase" evidence="8">
    <location>
        <begin position="30"/>
        <end position="347"/>
    </location>
</feature>
<comment type="similarity">
    <text evidence="2">Belongs to the peptidase C26 family.</text>
</comment>
<reference evidence="9" key="1">
    <citation type="submission" date="2022-03" db="EMBL/GenBank/DDBJ databases">
        <title>Draft genome sequence of Aduncisulcus paluster, a free-living microaerophilic Fornicata.</title>
        <authorList>
            <person name="Yuyama I."/>
            <person name="Kume K."/>
            <person name="Tamura T."/>
            <person name="Inagaki Y."/>
            <person name="Hashimoto T."/>
        </authorList>
    </citation>
    <scope>NUCLEOTIDE SEQUENCE</scope>
    <source>
        <strain evidence="9">NY0171</strain>
    </source>
</reference>
<sequence>MKSPFRFVSFLLFLLYAFILSCTSYQVLCENDRPIIGVLTLPPKDPDNYSGEIVASYVKWLESAGAQAAVLPYSLDANEFKLLLSSLNGVLLTGGADFIELDPDSDYIKAVRMILDKAKEFQGFSQSEREAIRDGNPGSVVERADFFPVWGTCLGFEAIICVENMSKEDTLSQSTDYKNVSLPVEITSEADNSLLFENNQDIISSLSDASNPIPFHNHQWIIPIETFVNSYRLSGSYSILGYTEFCGDNCTPSVTIVEHFLYPIFATAFHPEKNAFEWALSYNINHSSIAVGVMQTLSQTFVDYAKMNSNMFLSEDEQDSHLIYNYSPTYTGKDSQSTTTQVYYLPI</sequence>
<keyword evidence="5 8" id="KW-0732">Signal</keyword>
<name>A0ABQ5KXK9_9EUKA</name>
<dbReference type="Pfam" id="PF07722">
    <property type="entry name" value="Peptidase_C26"/>
    <property type="match status" value="1"/>
</dbReference>
<dbReference type="InterPro" id="IPR015527">
    <property type="entry name" value="Pept_C26_g-glut_hydrolase"/>
</dbReference>
<comment type="catalytic activity">
    <reaction evidence="7">
        <text>(6S)-5,6,7,8-tetrahydrofolyl-(gamma-L-Glu)(n) + (n-1) H2O = (6S)-5,6,7,8-tetrahydrofolate + (n-1) L-glutamate</text>
        <dbReference type="Rhea" id="RHEA:56784"/>
        <dbReference type="Rhea" id="RHEA-COMP:14738"/>
        <dbReference type="ChEBI" id="CHEBI:15377"/>
        <dbReference type="ChEBI" id="CHEBI:29985"/>
        <dbReference type="ChEBI" id="CHEBI:57453"/>
        <dbReference type="ChEBI" id="CHEBI:141005"/>
        <dbReference type="EC" id="3.4.19.9"/>
    </reaction>
</comment>
<dbReference type="Gene3D" id="3.40.50.880">
    <property type="match status" value="1"/>
</dbReference>
<dbReference type="SUPFAM" id="SSF52317">
    <property type="entry name" value="Class I glutamine amidotransferase-like"/>
    <property type="match status" value="1"/>
</dbReference>
<dbReference type="Proteomes" id="UP001057375">
    <property type="component" value="Unassembled WGS sequence"/>
</dbReference>
<dbReference type="InterPro" id="IPR029062">
    <property type="entry name" value="Class_I_gatase-like"/>
</dbReference>
<dbReference type="PROSITE" id="PS51257">
    <property type="entry name" value="PROKAR_LIPOPROTEIN"/>
    <property type="match status" value="1"/>
</dbReference>
<dbReference type="PANTHER" id="PTHR11315">
    <property type="entry name" value="PROTEASE FAMILY C26 GAMMA-GLUTAMYL HYDROLASE"/>
    <property type="match status" value="1"/>
</dbReference>
<feature type="signal peptide" evidence="8">
    <location>
        <begin position="1"/>
        <end position="29"/>
    </location>
</feature>
<dbReference type="PANTHER" id="PTHR11315:SF0">
    <property type="entry name" value="FOLATE GAMMA-GLUTAMYL HYDROLASE"/>
    <property type="match status" value="1"/>
</dbReference>